<dbReference type="OrthoDB" id="2758165at2759"/>
<gene>
    <name evidence="2" type="ORF">BD311DRAFT_310912</name>
</gene>
<proteinExistence type="predicted"/>
<dbReference type="EMBL" id="ML143418">
    <property type="protein sequence ID" value="TBU28837.1"/>
    <property type="molecule type" value="Genomic_DNA"/>
</dbReference>
<protein>
    <submittedName>
        <fullName evidence="2">Uncharacterized protein</fullName>
    </submittedName>
</protein>
<evidence type="ECO:0000313" key="2">
    <source>
        <dbReference type="EMBL" id="TBU28837.1"/>
    </source>
</evidence>
<name>A0A4Q9MNX7_9APHY</name>
<accession>A0A4Q9MNX7</accession>
<dbReference type="AlphaFoldDB" id="A0A4Q9MNX7"/>
<reference evidence="2" key="1">
    <citation type="submission" date="2019-01" db="EMBL/GenBank/DDBJ databases">
        <title>Draft genome sequences of three monokaryotic isolates of the white-rot basidiomycete fungus Dichomitus squalens.</title>
        <authorList>
            <consortium name="DOE Joint Genome Institute"/>
            <person name="Lopez S.C."/>
            <person name="Andreopoulos B."/>
            <person name="Pangilinan J."/>
            <person name="Lipzen A."/>
            <person name="Riley R."/>
            <person name="Ahrendt S."/>
            <person name="Ng V."/>
            <person name="Barry K."/>
            <person name="Daum C."/>
            <person name="Grigoriev I.V."/>
            <person name="Hilden K.S."/>
            <person name="Makela M.R."/>
            <person name="de Vries R.P."/>
        </authorList>
    </citation>
    <scope>NUCLEOTIDE SEQUENCE [LARGE SCALE GENOMIC DNA]</scope>
    <source>
        <strain evidence="2">OM18370.1</strain>
    </source>
</reference>
<evidence type="ECO:0000256" key="1">
    <source>
        <dbReference type="SAM" id="MobiDB-lite"/>
    </source>
</evidence>
<sequence length="430" mass="47554">MVSENCDGLRGTLGCLLTDTADSATPRDADSGTSTSIQSSATHPQTGDGLSDILAETAHAAMADELHKISASISQAHFTSSTAYPIPLVPMLCIATRAGIVPLMCSAMHQRKALGCEDIPVLGITQHQIESNSTLQILVGWIEESESNEDEHRMHIATSLSAGMRTSPDYGVFNLHDQSSTLAFSDFLIRVGLHFATIASSLPPERAVPGVDCECIHHWRDGPILETLSGDQLSEEWIREWNREVNDCRASLCNEGHLDCGFVSPTSWQSLRWPTRSNLWLLEHDLKSDQESAQESEESEGGDLVHWTPSEVVAPNPGIVDWMLDHSVMPVPLPRVSDGPIYEEHRDKMTCFVDIMRDRNPTRSSMMACGNENDDLLSLATVVRHTHLLLEDECPDSKKQRASLWRHMAQWFFGESPDISGSFTEYIGTY</sequence>
<feature type="region of interest" description="Disordered" evidence="1">
    <location>
        <begin position="24"/>
        <end position="49"/>
    </location>
</feature>
<feature type="compositionally biased region" description="Polar residues" evidence="1">
    <location>
        <begin position="31"/>
        <end position="45"/>
    </location>
</feature>
<dbReference type="Proteomes" id="UP000292957">
    <property type="component" value="Unassembled WGS sequence"/>
</dbReference>
<organism evidence="2">
    <name type="scientific">Dichomitus squalens</name>
    <dbReference type="NCBI Taxonomy" id="114155"/>
    <lineage>
        <taxon>Eukaryota</taxon>
        <taxon>Fungi</taxon>
        <taxon>Dikarya</taxon>
        <taxon>Basidiomycota</taxon>
        <taxon>Agaricomycotina</taxon>
        <taxon>Agaricomycetes</taxon>
        <taxon>Polyporales</taxon>
        <taxon>Polyporaceae</taxon>
        <taxon>Dichomitus</taxon>
    </lineage>
</organism>